<dbReference type="Pfam" id="PF00415">
    <property type="entry name" value="RCC1"/>
    <property type="match status" value="1"/>
</dbReference>
<evidence type="ECO:0000256" key="1">
    <source>
        <dbReference type="ARBA" id="ARBA00022737"/>
    </source>
</evidence>
<evidence type="ECO:0000256" key="3">
    <source>
        <dbReference type="SAM" id="SignalP"/>
    </source>
</evidence>
<evidence type="ECO:0000256" key="2">
    <source>
        <dbReference type="SAM" id="MobiDB-lite"/>
    </source>
</evidence>
<keyword evidence="6" id="KW-1185">Reference proteome</keyword>
<dbReference type="PROSITE" id="PS50012">
    <property type="entry name" value="RCC1_3"/>
    <property type="match status" value="6"/>
</dbReference>
<name>E2PZB0_STRCL</name>
<keyword evidence="1" id="KW-0677">Repeat</keyword>
<dbReference type="OrthoDB" id="9796385at2"/>
<dbReference type="AlphaFoldDB" id="E2PZB0"/>
<dbReference type="InterPro" id="IPR058923">
    <property type="entry name" value="RCC1-like_dom"/>
</dbReference>
<dbReference type="InterPro" id="IPR051709">
    <property type="entry name" value="Ub-ligase/GTPase-reg"/>
</dbReference>
<dbReference type="SUPFAM" id="SSF50985">
    <property type="entry name" value="RCC1/BLIP-II"/>
    <property type="match status" value="1"/>
</dbReference>
<reference evidence="5 6" key="1">
    <citation type="journal article" date="2010" name="Genome Biol. Evol.">
        <title>The sequence of a 1.8-mb bacterial linear plasmid reveals a rich evolutionary reservoir of secondary metabolic pathways.</title>
        <authorList>
            <person name="Medema M.H."/>
            <person name="Trefzer A."/>
            <person name="Kovalchuk A."/>
            <person name="van den Berg M."/>
            <person name="Mueller U."/>
            <person name="Heijne W."/>
            <person name="Wu L."/>
            <person name="Alam M.T."/>
            <person name="Ronning C.M."/>
            <person name="Nierman W.C."/>
            <person name="Bovenberg R.A.L."/>
            <person name="Breitling R."/>
            <person name="Takano E."/>
        </authorList>
    </citation>
    <scope>NUCLEOTIDE SEQUENCE [LARGE SCALE GENOMIC DNA]</scope>
    <source>
        <strain evidence="6">ATCC 27064 / DSM 738 / JCM 4710 / NBRC 13307 / NCIMB 12785 / NRRL 3585 / VKM Ac-602</strain>
    </source>
</reference>
<dbReference type="GeneID" id="93728285"/>
<dbReference type="RefSeq" id="WP_003962540.1">
    <property type="nucleotide sequence ID" value="NZ_CM000913.1"/>
</dbReference>
<proteinExistence type="predicted"/>
<dbReference type="KEGG" id="sclf:BB341_02520"/>
<dbReference type="EMBL" id="CM000913">
    <property type="protein sequence ID" value="EFG10371.1"/>
    <property type="molecule type" value="Genomic_DNA"/>
</dbReference>
<organism evidence="5 6">
    <name type="scientific">Streptomyces clavuligerus</name>
    <dbReference type="NCBI Taxonomy" id="1901"/>
    <lineage>
        <taxon>Bacteria</taxon>
        <taxon>Bacillati</taxon>
        <taxon>Actinomycetota</taxon>
        <taxon>Actinomycetes</taxon>
        <taxon>Kitasatosporales</taxon>
        <taxon>Streptomycetaceae</taxon>
        <taxon>Streptomyces</taxon>
    </lineage>
</organism>
<dbReference type="Gene3D" id="2.130.10.30">
    <property type="entry name" value="Regulator of chromosome condensation 1/beta-lactamase-inhibitor protein II"/>
    <property type="match status" value="2"/>
</dbReference>
<dbReference type="STRING" id="1901.BB341_02520"/>
<dbReference type="PRINTS" id="PR00633">
    <property type="entry name" value="RCCNDNSATION"/>
</dbReference>
<keyword evidence="3" id="KW-0732">Signal</keyword>
<dbReference type="PANTHER" id="PTHR45622">
    <property type="entry name" value="UBIQUITIN-PROTEIN LIGASE E3A-RELATED"/>
    <property type="match status" value="1"/>
</dbReference>
<dbReference type="InterPro" id="IPR009091">
    <property type="entry name" value="RCC1/BLIP-II"/>
</dbReference>
<dbReference type="PANTHER" id="PTHR45622:SF58">
    <property type="entry name" value="REGULATOR OF CHROMOSOME CONDENSATION DOMAIN-CONTAINING PROTEIN"/>
    <property type="match status" value="1"/>
</dbReference>
<feature type="compositionally biased region" description="Polar residues" evidence="2">
    <location>
        <begin position="375"/>
        <end position="386"/>
    </location>
</feature>
<accession>E2PZB0</accession>
<feature type="chain" id="PRO_5003162935" evidence="3">
    <location>
        <begin position="26"/>
        <end position="410"/>
    </location>
</feature>
<evidence type="ECO:0000313" key="6">
    <source>
        <dbReference type="Proteomes" id="UP000002357"/>
    </source>
</evidence>
<evidence type="ECO:0000259" key="4">
    <source>
        <dbReference type="Pfam" id="PF25390"/>
    </source>
</evidence>
<feature type="region of interest" description="Disordered" evidence="2">
    <location>
        <begin position="365"/>
        <end position="386"/>
    </location>
</feature>
<evidence type="ECO:0000313" key="5">
    <source>
        <dbReference type="EMBL" id="EFG10371.1"/>
    </source>
</evidence>
<gene>
    <name evidence="5" type="ORF">SCLAV_5304</name>
</gene>
<protein>
    <submittedName>
        <fullName evidence="5">RCC1 repeat domain protein</fullName>
    </submittedName>
</protein>
<feature type="domain" description="RCC1-like" evidence="4">
    <location>
        <begin position="182"/>
        <end position="399"/>
    </location>
</feature>
<dbReference type="InterPro" id="IPR000408">
    <property type="entry name" value="Reg_chr_condens"/>
</dbReference>
<dbReference type="Pfam" id="PF25390">
    <property type="entry name" value="WD40_RLD"/>
    <property type="match status" value="1"/>
</dbReference>
<dbReference type="eggNOG" id="COG5184">
    <property type="taxonomic scope" value="Bacteria"/>
</dbReference>
<sequence>MRIRSFRTAGMAAATAVLTAATTLAATSAPARALAPEPWVEAWGTNGSGQLGNGSTVAQQTPAPVLALVRDGIRELAGGGGEVATGDGVQVDGPSLGRPFAVALMENGTVQAWGGNDKGQLGNGTTTDQGFPAMVAGLSGISEIAAGGDHALAVHGGRVMSWGGNGKGQLGAGAATDPTKTPVVVQSLTRVKDVGAGCAFSVALGQDGTLWSWGAGAKGQLGLGAANLTDHNTPQQVKGVSDIAAIAVGCEHVLALTSTGKVKAWGGNTNGQLGNNTTTDSGEPVDVQFVDAVTSLYATAYGSFATLSDGTVWAWGANTKGQLGDGTLLNRTTPVPIETLSGAVHIAGGSDHTVAARDNGSVTAWGDNAKGQLGDGTTTSAPKPGTVTTLPPGSGVLKVATTMGTSSFAY</sequence>
<dbReference type="Proteomes" id="UP000002357">
    <property type="component" value="Chromosome"/>
</dbReference>
<feature type="signal peptide" evidence="3">
    <location>
        <begin position="1"/>
        <end position="25"/>
    </location>
</feature>